<dbReference type="SUPFAM" id="SSF89796">
    <property type="entry name" value="CoA-transferase family III (CaiB/BaiF)"/>
    <property type="match status" value="1"/>
</dbReference>
<dbReference type="Gene3D" id="3.40.50.10540">
    <property type="entry name" value="Crotonobetainyl-coa:carnitine coa-transferase, domain 1"/>
    <property type="match status" value="1"/>
</dbReference>
<reference evidence="1 2" key="1">
    <citation type="submission" date="2020-04" db="EMBL/GenBank/DDBJ databases">
        <title>The Whole Genome Analysis of High salt-tolerant Sphingobium yanoikuyae YC-XJ2 with Aryl organophosphorus flame retardants (aryl-OPFRs)-degrading capacity and characteristics of Related phosphotriesterase.</title>
        <authorList>
            <person name="Li X."/>
        </authorList>
    </citation>
    <scope>NUCLEOTIDE SEQUENCE [LARGE SCALE GENOMIC DNA]</scope>
    <source>
        <strain evidence="1 2">YC-XJ2</strain>
    </source>
</reference>
<evidence type="ECO:0000313" key="1">
    <source>
        <dbReference type="EMBL" id="QJR02379.1"/>
    </source>
</evidence>
<dbReference type="InterPro" id="IPR003673">
    <property type="entry name" value="CoA-Trfase_fam_III"/>
</dbReference>
<dbReference type="Proteomes" id="UP000502611">
    <property type="component" value="Chromosome"/>
</dbReference>
<gene>
    <name evidence="1" type="ORF">HH800_09405</name>
</gene>
<dbReference type="GO" id="GO:0003824">
    <property type="term" value="F:catalytic activity"/>
    <property type="evidence" value="ECO:0007669"/>
    <property type="project" value="InterPro"/>
</dbReference>
<dbReference type="EMBL" id="CP053021">
    <property type="protein sequence ID" value="QJR02379.1"/>
    <property type="molecule type" value="Genomic_DNA"/>
</dbReference>
<evidence type="ECO:0000313" key="2">
    <source>
        <dbReference type="Proteomes" id="UP000502611"/>
    </source>
</evidence>
<accession>A0A6M4G5K9</accession>
<dbReference type="Gene3D" id="3.30.1540.10">
    <property type="entry name" value="formyl-coa transferase, domain 3"/>
    <property type="match status" value="1"/>
</dbReference>
<dbReference type="InterPro" id="IPR044855">
    <property type="entry name" value="CoA-Trfase_III_dom3_sf"/>
</dbReference>
<organism evidence="1 2">
    <name type="scientific">Sphingobium yanoikuyae</name>
    <name type="common">Sphingomonas yanoikuyae</name>
    <dbReference type="NCBI Taxonomy" id="13690"/>
    <lineage>
        <taxon>Bacteria</taxon>
        <taxon>Pseudomonadati</taxon>
        <taxon>Pseudomonadota</taxon>
        <taxon>Alphaproteobacteria</taxon>
        <taxon>Sphingomonadales</taxon>
        <taxon>Sphingomonadaceae</taxon>
        <taxon>Sphingobium</taxon>
    </lineage>
</organism>
<dbReference type="InterPro" id="IPR050509">
    <property type="entry name" value="CoA-transferase_III"/>
</dbReference>
<dbReference type="AlphaFoldDB" id="A0A6M4G5K9"/>
<dbReference type="PANTHER" id="PTHR48228:SF5">
    <property type="entry name" value="ALPHA-METHYLACYL-COA RACEMASE"/>
    <property type="match status" value="1"/>
</dbReference>
<dbReference type="InterPro" id="IPR023606">
    <property type="entry name" value="CoA-Trfase_III_dom_1_sf"/>
</dbReference>
<protein>
    <submittedName>
        <fullName evidence="1">Carnitine dehydratase</fullName>
    </submittedName>
</protein>
<dbReference type="Pfam" id="PF02515">
    <property type="entry name" value="CoA_transf_3"/>
    <property type="match status" value="1"/>
</dbReference>
<sequence length="404" mass="43040">MYQLLGSTRVIEASSFVAAPTAGLYLAQMGASVIRVDQIGGGPDYRRWPKAETGASLYWEGLNKGKKSVALDLGAPEGRELLAALATVPGADAGLFLTNFPVDGFLSHERLAKRRADLVTVRVMGQADGGPALDYTVNCALGIPQITGPDSLRDAPVNHVLPAWDLLTGAYAAFSMLAALLHRRETGMGQEVRIPLADVGIATIANLGQLAETLQTGNRARHGNAVYGAFGRDFLTADGQRLMIMAITPRQWRGLVSVLGLEEAVAGIEASRSVSFARDEGERFAHRDALFPLVESAVARRNATELRAAMDAQGCCWGPYQDMAQAVRDPVLVADNPLFSTIQQTSGLRYPVPGAMATLPAQTRETPRRARRLGEDSEEILADLLGLGSGQIGALIDRGIAARA</sequence>
<name>A0A6M4G5K9_SPHYA</name>
<dbReference type="PANTHER" id="PTHR48228">
    <property type="entry name" value="SUCCINYL-COA--D-CITRAMALATE COA-TRANSFERASE"/>
    <property type="match status" value="1"/>
</dbReference>
<dbReference type="RefSeq" id="WP_169860869.1">
    <property type="nucleotide sequence ID" value="NZ_CP053021.1"/>
</dbReference>
<proteinExistence type="predicted"/>